<name>A0A0B7N6H4_9FUNG</name>
<dbReference type="OrthoDB" id="408631at2759"/>
<dbReference type="PROSITE" id="PS50297">
    <property type="entry name" value="ANK_REP_REGION"/>
    <property type="match status" value="4"/>
</dbReference>
<keyword evidence="4 5" id="KW-0040">ANK repeat</keyword>
<dbReference type="GO" id="GO:0016787">
    <property type="term" value="F:hydrolase activity"/>
    <property type="evidence" value="ECO:0007669"/>
    <property type="project" value="UniProtKB-KW"/>
</dbReference>
<keyword evidence="2" id="KW-0677">Repeat</keyword>
<dbReference type="Pfam" id="PF12796">
    <property type="entry name" value="Ank_2"/>
    <property type="match status" value="2"/>
</dbReference>
<dbReference type="AlphaFoldDB" id="A0A0B7N6H4"/>
<keyword evidence="3" id="KW-0378">Hydrolase</keyword>
<feature type="repeat" description="ANK" evidence="5">
    <location>
        <begin position="39"/>
        <end position="71"/>
    </location>
</feature>
<dbReference type="SUPFAM" id="SSF48403">
    <property type="entry name" value="Ankyrin repeat"/>
    <property type="match status" value="1"/>
</dbReference>
<dbReference type="InterPro" id="IPR013094">
    <property type="entry name" value="AB_hydrolase_3"/>
</dbReference>
<dbReference type="InterPro" id="IPR002168">
    <property type="entry name" value="Lipase_GDXG_HIS_AS"/>
</dbReference>
<dbReference type="STRING" id="35722.A0A0B7N6H4"/>
<dbReference type="InterPro" id="IPR029058">
    <property type="entry name" value="AB_hydrolase_fold"/>
</dbReference>
<gene>
    <name evidence="7" type="primary">PARPA_04881.1 scaffold 15694</name>
</gene>
<evidence type="ECO:0000256" key="2">
    <source>
        <dbReference type="ARBA" id="ARBA00022737"/>
    </source>
</evidence>
<evidence type="ECO:0000256" key="3">
    <source>
        <dbReference type="ARBA" id="ARBA00022801"/>
    </source>
</evidence>
<dbReference type="Proteomes" id="UP000054107">
    <property type="component" value="Unassembled WGS sequence"/>
</dbReference>
<evidence type="ECO:0000313" key="7">
    <source>
        <dbReference type="EMBL" id="CEP11080.1"/>
    </source>
</evidence>
<comment type="similarity">
    <text evidence="1">Belongs to the 'GDXG' lipolytic enzyme family.</text>
</comment>
<organism evidence="7 8">
    <name type="scientific">Parasitella parasitica</name>
    <dbReference type="NCBI Taxonomy" id="35722"/>
    <lineage>
        <taxon>Eukaryota</taxon>
        <taxon>Fungi</taxon>
        <taxon>Fungi incertae sedis</taxon>
        <taxon>Mucoromycota</taxon>
        <taxon>Mucoromycotina</taxon>
        <taxon>Mucoromycetes</taxon>
        <taxon>Mucorales</taxon>
        <taxon>Mucorineae</taxon>
        <taxon>Mucoraceae</taxon>
        <taxon>Parasitella</taxon>
    </lineage>
</organism>
<reference evidence="7 8" key="1">
    <citation type="submission" date="2014-09" db="EMBL/GenBank/DDBJ databases">
        <authorList>
            <person name="Ellenberger Sabrina"/>
        </authorList>
    </citation>
    <scope>NUCLEOTIDE SEQUENCE [LARGE SCALE GENOMIC DNA]</scope>
    <source>
        <strain evidence="7 8">CBS 412.66</strain>
    </source>
</reference>
<dbReference type="PROSITE" id="PS50088">
    <property type="entry name" value="ANK_REPEAT"/>
    <property type="match status" value="4"/>
</dbReference>
<evidence type="ECO:0000313" key="8">
    <source>
        <dbReference type="Proteomes" id="UP000054107"/>
    </source>
</evidence>
<keyword evidence="8" id="KW-1185">Reference proteome</keyword>
<evidence type="ECO:0000259" key="6">
    <source>
        <dbReference type="Pfam" id="PF07859"/>
    </source>
</evidence>
<dbReference type="PANTHER" id="PTHR24198">
    <property type="entry name" value="ANKYRIN REPEAT AND PROTEIN KINASE DOMAIN-CONTAINING PROTEIN"/>
    <property type="match status" value="1"/>
</dbReference>
<dbReference type="PANTHER" id="PTHR24198:SF165">
    <property type="entry name" value="ANKYRIN REPEAT-CONTAINING PROTEIN-RELATED"/>
    <property type="match status" value="1"/>
</dbReference>
<evidence type="ECO:0000256" key="5">
    <source>
        <dbReference type="PROSITE-ProRule" id="PRU00023"/>
    </source>
</evidence>
<protein>
    <recommendedName>
        <fullName evidence="6">Alpha/beta hydrolase fold-3 domain-containing protein</fullName>
    </recommendedName>
</protein>
<dbReference type="EMBL" id="LN725636">
    <property type="protein sequence ID" value="CEP11080.1"/>
    <property type="molecule type" value="Genomic_DNA"/>
</dbReference>
<feature type="repeat" description="ANK" evidence="5">
    <location>
        <begin position="104"/>
        <end position="136"/>
    </location>
</feature>
<proteinExistence type="inferred from homology"/>
<evidence type="ECO:0000256" key="4">
    <source>
        <dbReference type="ARBA" id="ARBA00023043"/>
    </source>
</evidence>
<accession>A0A0B7N6H4</accession>
<dbReference type="PROSITE" id="PS01173">
    <property type="entry name" value="LIPASE_GDXG_HIS"/>
    <property type="match status" value="1"/>
</dbReference>
<dbReference type="Gene3D" id="3.40.50.1820">
    <property type="entry name" value="alpha/beta hydrolase"/>
    <property type="match status" value="1"/>
</dbReference>
<dbReference type="SUPFAM" id="SSF53474">
    <property type="entry name" value="alpha/beta-Hydrolases"/>
    <property type="match status" value="1"/>
</dbReference>
<sequence>MSKSFIQKLLQHIDDKDKTRELLENDANFQQYINEKDEHGDSAIHFASRIHNMEVMAVLVEFGADPEAVNEHGRRPIHEAIDSYVCVKFLIDKCHVDVNAMKRGDWTPVMIAAMKGKLEIVKLLTESGALLNRKTKDGRTALYLAVQEGHVELSKYLADQYPAAITQATNSGRYPLQAAAISGTQAAFEATCYLLSHATINLPTILAHRDNSGRNILLDSAVSQNLELLKFLLDQGADANDADSLGRNMIHHAAMVGHLSVLRMLNTLDGLDWNAPDTWDFWTPLMHSARQGHFNIVKYLIETIKVNPNIKDKQGRTAYDLATVVQELYSTVYQMPNSLLRLATDIWSHVRKEPKKPTWNIQTTVVMGFLQAFRDQSLSNSLEFWRLMLIAPTFIKPLTSKTEPEYIIVKRRNLCGILKQLDSQEKGSRLEAEWMSAVSTWEKIYGGPNDMTIKTNGDSPLLLLEAPPCCEKIVLYLHGGAYCAMSAQTHRTLTHKIINVYMVILCPQLSAVNYRLAPETKFPGALYDVVQSYLYLIDPQEKHRLDPKNIIVMGDSAGGGLCLAMMLYLRDHGLPQPEGAVLMSPWVDLTFSYPSWRDASLYDYLPSNPAELTAMNPAHLYLDDQNLVRNPYVSPIFANNFSNMPPILIQSGGCESLRDEICDLTMKIKGSKSTMVHHEIYEDMVHVFQAFPFAKSAEAIESIGWWAKYGIPLITQFKVSLDGASEAST</sequence>
<dbReference type="InterPro" id="IPR002110">
    <property type="entry name" value="Ankyrin_rpt"/>
</dbReference>
<evidence type="ECO:0000256" key="1">
    <source>
        <dbReference type="ARBA" id="ARBA00010515"/>
    </source>
</evidence>
<dbReference type="InterPro" id="IPR036770">
    <property type="entry name" value="Ankyrin_rpt-contain_sf"/>
</dbReference>
<feature type="domain" description="Alpha/beta hydrolase fold-3" evidence="6">
    <location>
        <begin position="474"/>
        <end position="689"/>
    </location>
</feature>
<dbReference type="PRINTS" id="PR01415">
    <property type="entry name" value="ANKYRIN"/>
</dbReference>
<dbReference type="Pfam" id="PF00023">
    <property type="entry name" value="Ank"/>
    <property type="match status" value="1"/>
</dbReference>
<dbReference type="SMART" id="SM00248">
    <property type="entry name" value="ANK"/>
    <property type="match status" value="8"/>
</dbReference>
<feature type="repeat" description="ANK" evidence="5">
    <location>
        <begin position="137"/>
        <end position="157"/>
    </location>
</feature>
<feature type="repeat" description="ANK" evidence="5">
    <location>
        <begin position="212"/>
        <end position="244"/>
    </location>
</feature>
<dbReference type="Gene3D" id="1.25.40.20">
    <property type="entry name" value="Ankyrin repeat-containing domain"/>
    <property type="match status" value="2"/>
</dbReference>
<dbReference type="Pfam" id="PF07859">
    <property type="entry name" value="Abhydrolase_3"/>
    <property type="match status" value="1"/>
</dbReference>